<dbReference type="PROSITE" id="PS50943">
    <property type="entry name" value="HTH_CROC1"/>
    <property type="match status" value="1"/>
</dbReference>
<dbReference type="Proteomes" id="UP000596035">
    <property type="component" value="Chromosome"/>
</dbReference>
<dbReference type="EMBL" id="CP021422">
    <property type="protein sequence ID" value="ASB40179.1"/>
    <property type="molecule type" value="Genomic_DNA"/>
</dbReference>
<dbReference type="InterPro" id="IPR001387">
    <property type="entry name" value="Cro/C1-type_HTH"/>
</dbReference>
<accession>A0A1Z2XP14</accession>
<reference evidence="3" key="1">
    <citation type="journal article" date="2017" name="Genome Announc.">
        <title>High-Quality Whole-Genome Sequences of the Oligo-Mouse-Microbiota Bacterial Community.</title>
        <authorList>
            <person name="Garzetti D."/>
            <person name="Brugiroux S."/>
            <person name="Bunk B."/>
            <person name="Pukall R."/>
            <person name="McCoy K.D."/>
            <person name="Macpherson A.J."/>
            <person name="Stecher B."/>
        </authorList>
    </citation>
    <scope>NUCLEOTIDE SEQUENCE</scope>
    <source>
        <strain evidence="3">KB18</strain>
    </source>
</reference>
<dbReference type="GO" id="GO:0003677">
    <property type="term" value="F:DNA binding"/>
    <property type="evidence" value="ECO:0007669"/>
    <property type="project" value="UniProtKB-KW"/>
</dbReference>
<sequence>MEFNIKLARERAGLTQKELAQKIGVAPSTLNGYEKGNHDPKSDLIIKIALICDVSADYLLGRTDDPTPEYIRQSQDTPKLSLHERDVALAYRKANDDTKLIVDTALKPFFHKESEKGIREKAIG</sequence>
<evidence type="ECO:0000256" key="1">
    <source>
        <dbReference type="ARBA" id="ARBA00023125"/>
    </source>
</evidence>
<keyword evidence="5" id="KW-1185">Reference proteome</keyword>
<dbReference type="Gene3D" id="1.10.260.40">
    <property type="entry name" value="lambda repressor-like DNA-binding domains"/>
    <property type="match status" value="1"/>
</dbReference>
<reference evidence="5" key="2">
    <citation type="submission" date="2017-05" db="EMBL/GenBank/DDBJ databases">
        <title>Improved OligoMM genomes.</title>
        <authorList>
            <person name="Garzetti D."/>
        </authorList>
    </citation>
    <scope>NUCLEOTIDE SEQUENCE [LARGE SCALE GENOMIC DNA]</scope>
    <source>
        <strain evidence="5">KB18</strain>
    </source>
</reference>
<dbReference type="CDD" id="cd00093">
    <property type="entry name" value="HTH_XRE"/>
    <property type="match status" value="1"/>
</dbReference>
<feature type="domain" description="HTH cro/C1-type" evidence="2">
    <location>
        <begin position="5"/>
        <end position="59"/>
    </location>
</feature>
<gene>
    <name evidence="3" type="ORF">ADH66_05605</name>
    <name evidence="4" type="ORF">I5Q82_15690</name>
</gene>
<dbReference type="KEGG" id="amur:ADH66_05605"/>
<dbReference type="AlphaFoldDB" id="A0A1Z2XP14"/>
<evidence type="ECO:0000313" key="6">
    <source>
        <dbReference type="Proteomes" id="UP000596035"/>
    </source>
</evidence>
<keyword evidence="1" id="KW-0238">DNA-binding</keyword>
<dbReference type="SUPFAM" id="SSF47413">
    <property type="entry name" value="lambda repressor-like DNA-binding domains"/>
    <property type="match status" value="1"/>
</dbReference>
<dbReference type="Proteomes" id="UP000196710">
    <property type="component" value="Chromosome"/>
</dbReference>
<dbReference type="PANTHER" id="PTHR46558:SF11">
    <property type="entry name" value="HTH-TYPE TRANSCRIPTIONAL REGULATOR XRE"/>
    <property type="match status" value="1"/>
</dbReference>
<evidence type="ECO:0000313" key="5">
    <source>
        <dbReference type="Proteomes" id="UP000196710"/>
    </source>
</evidence>
<reference evidence="4 6" key="3">
    <citation type="submission" date="2020-11" db="EMBL/GenBank/DDBJ databases">
        <title>Closed and high quality bacterial genomes of the OMM12 community.</title>
        <authorList>
            <person name="Marbouty M."/>
            <person name="Lamy-Besnier Q."/>
            <person name="Debarbieux L."/>
            <person name="Koszul R."/>
        </authorList>
    </citation>
    <scope>NUCLEOTIDE SEQUENCE [LARGE SCALE GENOMIC DNA]</scope>
    <source>
        <strain evidence="4 6">KB18</strain>
    </source>
</reference>
<dbReference type="RefSeq" id="WP_066534599.1">
    <property type="nucleotide sequence ID" value="NZ_CP021422.1"/>
</dbReference>
<evidence type="ECO:0000313" key="3">
    <source>
        <dbReference type="EMBL" id="ASB40179.1"/>
    </source>
</evidence>
<protein>
    <submittedName>
        <fullName evidence="3 4">Transcriptional regulator</fullName>
    </submittedName>
</protein>
<evidence type="ECO:0000313" key="4">
    <source>
        <dbReference type="EMBL" id="QQR29464.1"/>
    </source>
</evidence>
<organism evidence="4 6">
    <name type="scientific">Acutalibacter muris</name>
    <dbReference type="NCBI Taxonomy" id="1796620"/>
    <lineage>
        <taxon>Bacteria</taxon>
        <taxon>Bacillati</taxon>
        <taxon>Bacillota</taxon>
        <taxon>Clostridia</taxon>
        <taxon>Eubacteriales</taxon>
        <taxon>Acutalibacteraceae</taxon>
        <taxon>Acutalibacter</taxon>
    </lineage>
</organism>
<dbReference type="InterPro" id="IPR010982">
    <property type="entry name" value="Lambda_DNA-bd_dom_sf"/>
</dbReference>
<name>A0A1Z2XP14_9FIRM</name>
<dbReference type="PANTHER" id="PTHR46558">
    <property type="entry name" value="TRACRIPTIONAL REGULATORY PROTEIN-RELATED-RELATED"/>
    <property type="match status" value="1"/>
</dbReference>
<dbReference type="EMBL" id="CP065321">
    <property type="protein sequence ID" value="QQR29464.1"/>
    <property type="molecule type" value="Genomic_DNA"/>
</dbReference>
<dbReference type="Pfam" id="PF01381">
    <property type="entry name" value="HTH_3"/>
    <property type="match status" value="1"/>
</dbReference>
<evidence type="ECO:0000259" key="2">
    <source>
        <dbReference type="PROSITE" id="PS50943"/>
    </source>
</evidence>
<dbReference type="SMART" id="SM00530">
    <property type="entry name" value="HTH_XRE"/>
    <property type="match status" value="1"/>
</dbReference>
<proteinExistence type="predicted"/>